<feature type="coiled-coil region" evidence="6">
    <location>
        <begin position="412"/>
        <end position="485"/>
    </location>
</feature>
<feature type="coiled-coil region" evidence="6">
    <location>
        <begin position="300"/>
        <end position="334"/>
    </location>
</feature>
<organism evidence="8 9">
    <name type="scientific">Catenovulum sediminis</name>
    <dbReference type="NCBI Taxonomy" id="1740262"/>
    <lineage>
        <taxon>Bacteria</taxon>
        <taxon>Pseudomonadati</taxon>
        <taxon>Pseudomonadota</taxon>
        <taxon>Gammaproteobacteria</taxon>
        <taxon>Alteromonadales</taxon>
        <taxon>Alteromonadaceae</taxon>
        <taxon>Catenovulum</taxon>
    </lineage>
</organism>
<comment type="caution">
    <text evidence="8">The sequence shown here is derived from an EMBL/GenBank/DDBJ whole genome shotgun (WGS) entry which is preliminary data.</text>
</comment>
<dbReference type="InterPro" id="IPR027417">
    <property type="entry name" value="P-loop_NTPase"/>
</dbReference>
<keyword evidence="2 6" id="KW-0547">Nucleotide-binding</keyword>
<dbReference type="InterPro" id="IPR003395">
    <property type="entry name" value="RecF/RecN/SMC_N"/>
</dbReference>
<dbReference type="InterPro" id="IPR024704">
    <property type="entry name" value="SMC"/>
</dbReference>
<dbReference type="Pfam" id="PF02463">
    <property type="entry name" value="SMC_N"/>
    <property type="match status" value="1"/>
</dbReference>
<evidence type="ECO:0000313" key="9">
    <source>
        <dbReference type="Proteomes" id="UP001467690"/>
    </source>
</evidence>
<comment type="subcellular location">
    <subcellularLocation>
        <location evidence="6">Cytoplasm</location>
    </subcellularLocation>
</comment>
<name>A0ABV1RL40_9ALTE</name>
<dbReference type="HAMAP" id="MF_01894">
    <property type="entry name" value="Smc_prok"/>
    <property type="match status" value="1"/>
</dbReference>
<evidence type="ECO:0000313" key="8">
    <source>
        <dbReference type="EMBL" id="MER2493430.1"/>
    </source>
</evidence>
<evidence type="ECO:0000256" key="4">
    <source>
        <dbReference type="ARBA" id="ARBA00023054"/>
    </source>
</evidence>
<gene>
    <name evidence="6 8" type="primary">smc</name>
    <name evidence="8" type="ORF">ABS311_16250</name>
</gene>
<keyword evidence="4 6" id="KW-0175">Coiled coil</keyword>
<comment type="subunit">
    <text evidence="6">Homodimer.</text>
</comment>
<feature type="domain" description="RecF/RecN/SMC N-terminal" evidence="7">
    <location>
        <begin position="3"/>
        <end position="1145"/>
    </location>
</feature>
<evidence type="ECO:0000256" key="2">
    <source>
        <dbReference type="ARBA" id="ARBA00022741"/>
    </source>
</evidence>
<dbReference type="Gene3D" id="3.40.50.300">
    <property type="entry name" value="P-loop containing nucleotide triphosphate hydrolases"/>
    <property type="match status" value="2"/>
</dbReference>
<feature type="binding site" evidence="6">
    <location>
        <begin position="32"/>
        <end position="39"/>
    </location>
    <ligand>
        <name>ATP</name>
        <dbReference type="ChEBI" id="CHEBI:30616"/>
    </ligand>
</feature>
<evidence type="ECO:0000256" key="3">
    <source>
        <dbReference type="ARBA" id="ARBA00022840"/>
    </source>
</evidence>
<dbReference type="PIRSF" id="PIRSF005719">
    <property type="entry name" value="SMC"/>
    <property type="match status" value="1"/>
</dbReference>
<dbReference type="NCBIfam" id="TIGR02168">
    <property type="entry name" value="SMC_prok_B"/>
    <property type="match status" value="1"/>
</dbReference>
<dbReference type="PANTHER" id="PTHR43977">
    <property type="entry name" value="STRUCTURAL MAINTENANCE OF CHROMOSOMES PROTEIN 3"/>
    <property type="match status" value="1"/>
</dbReference>
<comment type="similarity">
    <text evidence="6">Belongs to the SMC family.</text>
</comment>
<feature type="coiled-coil region" evidence="6">
    <location>
        <begin position="170"/>
        <end position="231"/>
    </location>
</feature>
<keyword evidence="9" id="KW-1185">Reference proteome</keyword>
<evidence type="ECO:0000256" key="5">
    <source>
        <dbReference type="ARBA" id="ARBA00023125"/>
    </source>
</evidence>
<dbReference type="EMBL" id="JBELOE010000265">
    <property type="protein sequence ID" value="MER2493430.1"/>
    <property type="molecule type" value="Genomic_DNA"/>
</dbReference>
<keyword evidence="5 6" id="KW-0238">DNA-binding</keyword>
<proteinExistence type="inferred from homology"/>
<comment type="function">
    <text evidence="6">Required for chromosome condensation and partitioning.</text>
</comment>
<sequence length="1162" mass="132097">MRLKQIKLAGFKSFVDPTTVPFPAQMTAIVGPNGCGKSNIIDAVRWVLGESSAKNLRGDAMTDVIFNGSSARKPVSQASIELVFDNSQGRIEGEFANYNEISVKRSVNRDPTSAYYLNGTKCRKKDITELFLGTGLGPRSYAIIEQGMISRLIESKPQELRLFIEEAAGISKYKERRRETENRIRHTRDNLERLEDVLSELQQQIEKLQRQASAAKRYKELKAKERKLKAELSVLRWIRLNGQADAIGADIQTLELKLEEVQSHQRGDEAQTIKLRQQQFELRKNVEDKTQLLFSLAQGISKIEQTLLHQKEKKQNLQLEKSRLSDDLIRLNERAEQDSEHVEESKIMLQDLLPELELQQESLFEIEDALAIAEGELQQYSQSWEQKAREYYQLDNAIKAKQSQCQSIRHIMSTQQQRIAQAQQALLEFTEQQGADLEQLSEKSHITQARIETLQEQIAQTQDKLQSNQQKRRDLQLQANQCTEQLHQSKGQLSSFEALIKHQSEDKQSQMLALLAQQNIEHSGSVFTHIEVETGWEQIVSSVLSNWSNAVLTQQTVPVSLEKNEIGIALFSENGSSHRSLDLRNTLAEKVVAPQGIKQILGKISITEDAIEFDPTLLPEGRDSWVDSSGNWCGLDWQIQIKAQQDNIFLLQHKQQIESENVAMLAQQLDALTEKLDDCDNHKKQLENELSEFHNQQYALKNELTRIESELTSAEQQLAFKQAQIEKLTTEIEQNQQQLAIDEERVEILEDEVEEEQHQLLALEAENNAGQSTRDTLQNNVSDTRAKKEQAQTLTHQLQLKVEQSKHTAQTSEQALRLSQEKIVELQDRLEELTARLIEIDEPLDEYAIELQQLLEDKAQTELEKTELQEQLQDVDEQLSVLEKDQHGIMAETQKLKDQIAQLKIDQEGYRVRAKSVIEVLSELETNVREVAQQLPADAQEQAWEQELSKTSQSINRLGAINLAAIDEYEHQSQRKEYLDAQHLDLIAALNTLEDAIRKIDKETKSKFRDTFEAVNSDLKALFPKVFGGGAAWLELTDDDLLDTGVTIMARPPGKRNSTIHLLSGGEKALTALSLVFAIFRLNPAPFCMLDEVDAPLDDANVGRFCRLVQEMSSSVQFVFISHNKIAMEMATHLVGVTMQEPGVSRMVAVDIEKAIELAELD</sequence>
<dbReference type="SUPFAM" id="SSF52540">
    <property type="entry name" value="P-loop containing nucleoside triphosphate hydrolases"/>
    <property type="match status" value="1"/>
</dbReference>
<evidence type="ECO:0000256" key="6">
    <source>
        <dbReference type="HAMAP-Rule" id="MF_01894"/>
    </source>
</evidence>
<feature type="coiled-coil region" evidence="6">
    <location>
        <begin position="662"/>
        <end position="885"/>
    </location>
</feature>
<dbReference type="RefSeq" id="WP_350402614.1">
    <property type="nucleotide sequence ID" value="NZ_JBELOE010000265.1"/>
</dbReference>
<dbReference type="Proteomes" id="UP001467690">
    <property type="component" value="Unassembled WGS sequence"/>
</dbReference>
<evidence type="ECO:0000256" key="1">
    <source>
        <dbReference type="ARBA" id="ARBA00022490"/>
    </source>
</evidence>
<dbReference type="Gene3D" id="1.20.5.1070">
    <property type="entry name" value="Head and neck region of the ectodomain of NDV fusion glycoprotein"/>
    <property type="match status" value="1"/>
</dbReference>
<keyword evidence="1 6" id="KW-0963">Cytoplasm</keyword>
<protein>
    <recommendedName>
        <fullName evidence="6">Chromosome partition protein Smc</fullName>
    </recommendedName>
</protein>
<keyword evidence="3 6" id="KW-0067">ATP-binding</keyword>
<dbReference type="CDD" id="cd03278">
    <property type="entry name" value="ABC_SMC_barmotin"/>
    <property type="match status" value="2"/>
</dbReference>
<reference evidence="8 9" key="1">
    <citation type="submission" date="2024-06" db="EMBL/GenBank/DDBJ databases">
        <authorList>
            <person name="Chen R.Y."/>
        </authorList>
    </citation>
    <scope>NUCLEOTIDE SEQUENCE [LARGE SCALE GENOMIC DNA]</scope>
    <source>
        <strain evidence="8 9">D2</strain>
    </source>
</reference>
<accession>A0ABV1RL40</accession>
<dbReference type="InterPro" id="IPR011890">
    <property type="entry name" value="SMC_prok"/>
</dbReference>
<evidence type="ECO:0000259" key="7">
    <source>
        <dbReference type="Pfam" id="PF02463"/>
    </source>
</evidence>
<comment type="domain">
    <text evidence="6">Contains large globular domains required for ATP hydrolysis at each terminus and a third globular domain forming a flexible hinge near the middle of the molecule. These domains are separated by coiled-coil structures.</text>
</comment>